<evidence type="ECO:0000313" key="3">
    <source>
        <dbReference type="Proteomes" id="UP000582090"/>
    </source>
</evidence>
<proteinExistence type="predicted"/>
<feature type="domain" description="Antitoxin FitA-like ribbon-helix-helix" evidence="1">
    <location>
        <begin position="4"/>
        <end position="39"/>
    </location>
</feature>
<dbReference type="AlphaFoldDB" id="A0A7W6GC42"/>
<dbReference type="Pfam" id="PF22513">
    <property type="entry name" value="FitA-like_RHH"/>
    <property type="match status" value="1"/>
</dbReference>
<protein>
    <submittedName>
        <fullName evidence="2">Plasmid stability protein</fullName>
    </submittedName>
</protein>
<dbReference type="EMBL" id="JACIDW010000011">
    <property type="protein sequence ID" value="MBB3965665.1"/>
    <property type="molecule type" value="Genomic_DNA"/>
</dbReference>
<keyword evidence="3" id="KW-1185">Reference proteome</keyword>
<comment type="caution">
    <text evidence="2">The sequence shown here is derived from an EMBL/GenBank/DDBJ whole genome shotgun (WGS) entry which is preliminary data.</text>
</comment>
<dbReference type="InterPro" id="IPR053853">
    <property type="entry name" value="FitA-like_RHH"/>
</dbReference>
<accession>A0A7W6GC42</accession>
<organism evidence="2 3">
    <name type="scientific">Rhizobium metallidurans</name>
    <dbReference type="NCBI Taxonomy" id="1265931"/>
    <lineage>
        <taxon>Bacteria</taxon>
        <taxon>Pseudomonadati</taxon>
        <taxon>Pseudomonadota</taxon>
        <taxon>Alphaproteobacteria</taxon>
        <taxon>Hyphomicrobiales</taxon>
        <taxon>Rhizobiaceae</taxon>
        <taxon>Rhizobium/Agrobacterium group</taxon>
        <taxon>Rhizobium</taxon>
    </lineage>
</organism>
<dbReference type="SUPFAM" id="SSF47598">
    <property type="entry name" value="Ribbon-helix-helix"/>
    <property type="match status" value="1"/>
</dbReference>
<dbReference type="InterPro" id="IPR010985">
    <property type="entry name" value="Ribbon_hlx_hlx"/>
</dbReference>
<sequence>MGDLLIRNISDALKRDISARAEKSGNSLSDEAKNLLQKAIIDSAKADVPTKSAWEAMREILAPKNEAEAREAEEYAKIMDEIEAKRKKDFGRPFEATE</sequence>
<evidence type="ECO:0000313" key="2">
    <source>
        <dbReference type="EMBL" id="MBB3965665.1"/>
    </source>
</evidence>
<dbReference type="GO" id="GO:0006355">
    <property type="term" value="P:regulation of DNA-templated transcription"/>
    <property type="evidence" value="ECO:0007669"/>
    <property type="project" value="InterPro"/>
</dbReference>
<dbReference type="Proteomes" id="UP000582090">
    <property type="component" value="Unassembled WGS sequence"/>
</dbReference>
<dbReference type="RefSeq" id="WP_183901207.1">
    <property type="nucleotide sequence ID" value="NZ_JACIDW010000011.1"/>
</dbReference>
<gene>
    <name evidence="2" type="ORF">GGQ67_003340</name>
</gene>
<reference evidence="2 3" key="1">
    <citation type="submission" date="2020-08" db="EMBL/GenBank/DDBJ databases">
        <title>Genomic Encyclopedia of Type Strains, Phase IV (KMG-IV): sequencing the most valuable type-strain genomes for metagenomic binning, comparative biology and taxonomic classification.</title>
        <authorList>
            <person name="Goeker M."/>
        </authorList>
    </citation>
    <scope>NUCLEOTIDE SEQUENCE [LARGE SCALE GENOMIC DNA]</scope>
    <source>
        <strain evidence="2 3">DSM 26575</strain>
    </source>
</reference>
<name>A0A7W6GC42_9HYPH</name>
<evidence type="ECO:0000259" key="1">
    <source>
        <dbReference type="Pfam" id="PF22513"/>
    </source>
</evidence>